<dbReference type="InterPro" id="IPR029063">
    <property type="entry name" value="SAM-dependent_MTases_sf"/>
</dbReference>
<dbReference type="AlphaFoldDB" id="X1DHL5"/>
<dbReference type="InterPro" id="IPR013216">
    <property type="entry name" value="Methyltransf_11"/>
</dbReference>
<gene>
    <name evidence="2" type="ORF">S01H4_40192</name>
</gene>
<evidence type="ECO:0000259" key="1">
    <source>
        <dbReference type="Pfam" id="PF08241"/>
    </source>
</evidence>
<feature type="non-terminal residue" evidence="2">
    <location>
        <position position="102"/>
    </location>
</feature>
<dbReference type="Gene3D" id="3.40.50.150">
    <property type="entry name" value="Vaccinia Virus protein VP39"/>
    <property type="match status" value="1"/>
</dbReference>
<proteinExistence type="predicted"/>
<dbReference type="GO" id="GO:0008757">
    <property type="term" value="F:S-adenosylmethionine-dependent methyltransferase activity"/>
    <property type="evidence" value="ECO:0007669"/>
    <property type="project" value="InterPro"/>
</dbReference>
<dbReference type="CDD" id="cd02440">
    <property type="entry name" value="AdoMet_MTases"/>
    <property type="match status" value="1"/>
</dbReference>
<evidence type="ECO:0000313" key="2">
    <source>
        <dbReference type="EMBL" id="GAH04489.1"/>
    </source>
</evidence>
<accession>X1DHL5</accession>
<feature type="domain" description="Methyltransferase type 11" evidence="1">
    <location>
        <begin position="5"/>
        <end position="87"/>
    </location>
</feature>
<protein>
    <recommendedName>
        <fullName evidence="1">Methyltransferase type 11 domain-containing protein</fullName>
    </recommendedName>
</protein>
<organism evidence="2">
    <name type="scientific">marine sediment metagenome</name>
    <dbReference type="NCBI Taxonomy" id="412755"/>
    <lineage>
        <taxon>unclassified sequences</taxon>
        <taxon>metagenomes</taxon>
        <taxon>ecological metagenomes</taxon>
    </lineage>
</organism>
<dbReference type="Pfam" id="PF08241">
    <property type="entry name" value="Methyltransf_11"/>
    <property type="match status" value="1"/>
</dbReference>
<sequence>MTKLHIGCGTQYLEGYTNIDYVPNDCREYYRKAKIDLIASVLDLEDHFEPESVDEILCNHMIEHISLLDVHRLFSIFNKLLKRGGVLHLRCPDFEGCVKCIM</sequence>
<comment type="caution">
    <text evidence="2">The sequence shown here is derived from an EMBL/GenBank/DDBJ whole genome shotgun (WGS) entry which is preliminary data.</text>
</comment>
<dbReference type="SUPFAM" id="SSF53335">
    <property type="entry name" value="S-adenosyl-L-methionine-dependent methyltransferases"/>
    <property type="match status" value="1"/>
</dbReference>
<reference evidence="2" key="1">
    <citation type="journal article" date="2014" name="Front. Microbiol.">
        <title>High frequency of phylogenetically diverse reductive dehalogenase-homologous genes in deep subseafloor sedimentary metagenomes.</title>
        <authorList>
            <person name="Kawai M."/>
            <person name="Futagami T."/>
            <person name="Toyoda A."/>
            <person name="Takaki Y."/>
            <person name="Nishi S."/>
            <person name="Hori S."/>
            <person name="Arai W."/>
            <person name="Tsubouchi T."/>
            <person name="Morono Y."/>
            <person name="Uchiyama I."/>
            <person name="Ito T."/>
            <person name="Fujiyama A."/>
            <person name="Inagaki F."/>
            <person name="Takami H."/>
        </authorList>
    </citation>
    <scope>NUCLEOTIDE SEQUENCE</scope>
    <source>
        <strain evidence="2">Expedition CK06-06</strain>
    </source>
</reference>
<dbReference type="EMBL" id="BART01021858">
    <property type="protein sequence ID" value="GAH04489.1"/>
    <property type="molecule type" value="Genomic_DNA"/>
</dbReference>
<name>X1DHL5_9ZZZZ</name>